<organism evidence="1 2">
    <name type="scientific">Candidatus Accumulibacter phosphatis</name>
    <dbReference type="NCBI Taxonomy" id="327160"/>
    <lineage>
        <taxon>Bacteria</taxon>
        <taxon>Pseudomonadati</taxon>
        <taxon>Pseudomonadota</taxon>
        <taxon>Betaproteobacteria</taxon>
        <taxon>Candidatus Accumulibacter</taxon>
    </lineage>
</organism>
<reference evidence="1 2" key="1">
    <citation type="submission" date="2017-09" db="EMBL/GenBank/DDBJ databases">
        <title>Metagenomic Analysis Reveals Denitrifying Candidatus Accumulibacter and Flanking Population as a Source of N2O.</title>
        <authorList>
            <person name="Gao H."/>
            <person name="Mao Y."/>
            <person name="Zhao X."/>
            <person name="Liu W.-T."/>
            <person name="Zhang T."/>
            <person name="Wells G."/>
        </authorList>
    </citation>
    <scope>NUCLEOTIDE SEQUENCE [LARGE SCALE GENOMIC DNA]</scope>
    <source>
        <strain evidence="1">CANDO_2_IC</strain>
    </source>
</reference>
<protein>
    <submittedName>
        <fullName evidence="1">Uncharacterized protein</fullName>
    </submittedName>
</protein>
<gene>
    <name evidence="1" type="ORF">CRU78_20955</name>
</gene>
<dbReference type="AlphaFoldDB" id="A0A6A7RZQ9"/>
<name>A0A6A7RZQ9_9PROT</name>
<sequence>MLWRRSPRRLFVSAQKTEGDNCGGASIMRFGQRRGDGRQMRFPAVAGHPSIVPAPIEAITGQPGGALDGCAGAKKVSGPRTLLVIRINDALWATKRWPR</sequence>
<accession>A0A6A7RZQ9</accession>
<evidence type="ECO:0000313" key="1">
    <source>
        <dbReference type="EMBL" id="MQM32819.1"/>
    </source>
</evidence>
<dbReference type="EMBL" id="PDHS01000643">
    <property type="protein sequence ID" value="MQM32819.1"/>
    <property type="molecule type" value="Genomic_DNA"/>
</dbReference>
<evidence type="ECO:0000313" key="2">
    <source>
        <dbReference type="Proteomes" id="UP000342300"/>
    </source>
</evidence>
<dbReference type="Proteomes" id="UP000342300">
    <property type="component" value="Unassembled WGS sequence"/>
</dbReference>
<comment type="caution">
    <text evidence="1">The sequence shown here is derived from an EMBL/GenBank/DDBJ whole genome shotgun (WGS) entry which is preliminary data.</text>
</comment>
<proteinExistence type="predicted"/>